<evidence type="ECO:0000313" key="5">
    <source>
        <dbReference type="EMBL" id="CAB4125457.1"/>
    </source>
</evidence>
<dbReference type="Pfam" id="PF00535">
    <property type="entry name" value="Glycos_transf_2"/>
    <property type="match status" value="1"/>
</dbReference>
<dbReference type="GO" id="GO:0016757">
    <property type="term" value="F:glycosyltransferase activity"/>
    <property type="evidence" value="ECO:0007669"/>
    <property type="project" value="UniProtKB-KW"/>
</dbReference>
<dbReference type="EMBL" id="LR796188">
    <property type="protein sequence ID" value="CAB4125457.1"/>
    <property type="molecule type" value="Genomic_DNA"/>
</dbReference>
<dbReference type="Gene3D" id="3.90.550.10">
    <property type="entry name" value="Spore Coat Polysaccharide Biosynthesis Protein SpsA, Chain A"/>
    <property type="match status" value="1"/>
</dbReference>
<name>A0A6J5KWR7_9CAUD</name>
<comment type="similarity">
    <text evidence="1">Belongs to the glycosyltransferase 2 family.</text>
</comment>
<protein>
    <submittedName>
        <fullName evidence="5">Glycosyltransferase 2-like</fullName>
    </submittedName>
</protein>
<dbReference type="PANTHER" id="PTHR43179:SF12">
    <property type="entry name" value="GALACTOFURANOSYLTRANSFERASE GLFT2"/>
    <property type="match status" value="1"/>
</dbReference>
<gene>
    <name evidence="5" type="ORF">UFOVP54_144</name>
</gene>
<keyword evidence="2" id="KW-0328">Glycosyltransferase</keyword>
<sequence>MIKPITFCIASANNEKEYTKLLLKSLKDHTQIDLHEILIFIDSDNQNTYEALQELQKEIPSLKLCKNPNPFPIGSQRNVSVMFDAAKNDIVCYLQSDMVVGKDFDKHLVESLTSEKIVLSMARIEPPLHPGSPEKIVKDFGITPEAFDYKAFNKFVDELQKEDRPNMVGHFAPFALYKKTWFDVLGGFDTQFRCSREDSDTIIRMELCDLEMIQTWNACVYHFTCVSSRGTDWYKSNADAAYKNELQQHADMQELKRFIRKWGFFGHHPQPVYNIAFKVEIDRMVNFDLLQWLEPYCKKLYITDSEIVDELVNRLEFEAHYYSNLRWKYSHEYWESVKDLFNPTDFSSRVVHTDIDSEIQEDIVISFKYSELKEGFNEELRSVVENIHAVVHQNEEGVLSYGPLTFDIRAKNDLMQTYKKQLTTDRLISSQKFIFV</sequence>
<evidence type="ECO:0000259" key="4">
    <source>
        <dbReference type="Pfam" id="PF00535"/>
    </source>
</evidence>
<evidence type="ECO:0000256" key="2">
    <source>
        <dbReference type="ARBA" id="ARBA00022676"/>
    </source>
</evidence>
<organism evidence="5">
    <name type="scientific">uncultured Caudovirales phage</name>
    <dbReference type="NCBI Taxonomy" id="2100421"/>
    <lineage>
        <taxon>Viruses</taxon>
        <taxon>Duplodnaviria</taxon>
        <taxon>Heunggongvirae</taxon>
        <taxon>Uroviricota</taxon>
        <taxon>Caudoviricetes</taxon>
        <taxon>Peduoviridae</taxon>
        <taxon>Maltschvirus</taxon>
        <taxon>Maltschvirus maltsch</taxon>
    </lineage>
</organism>
<accession>A0A6J5KWR7</accession>
<keyword evidence="3 5" id="KW-0808">Transferase</keyword>
<dbReference type="SUPFAM" id="SSF53448">
    <property type="entry name" value="Nucleotide-diphospho-sugar transferases"/>
    <property type="match status" value="1"/>
</dbReference>
<feature type="domain" description="Glycosyltransferase 2-like" evidence="4">
    <location>
        <begin position="12"/>
        <end position="183"/>
    </location>
</feature>
<evidence type="ECO:0000256" key="1">
    <source>
        <dbReference type="ARBA" id="ARBA00006739"/>
    </source>
</evidence>
<dbReference type="PANTHER" id="PTHR43179">
    <property type="entry name" value="RHAMNOSYLTRANSFERASE WBBL"/>
    <property type="match status" value="1"/>
</dbReference>
<proteinExistence type="inferred from homology"/>
<evidence type="ECO:0000256" key="3">
    <source>
        <dbReference type="ARBA" id="ARBA00022679"/>
    </source>
</evidence>
<reference evidence="5" key="1">
    <citation type="submission" date="2020-04" db="EMBL/GenBank/DDBJ databases">
        <authorList>
            <person name="Chiriac C."/>
            <person name="Salcher M."/>
            <person name="Ghai R."/>
            <person name="Kavagutti S V."/>
        </authorList>
    </citation>
    <scope>NUCLEOTIDE SEQUENCE</scope>
</reference>
<dbReference type="InterPro" id="IPR029044">
    <property type="entry name" value="Nucleotide-diphossugar_trans"/>
</dbReference>
<dbReference type="InterPro" id="IPR001173">
    <property type="entry name" value="Glyco_trans_2-like"/>
</dbReference>